<dbReference type="Proteomes" id="UP000267128">
    <property type="component" value="Unassembled WGS sequence"/>
</dbReference>
<evidence type="ECO:0000313" key="9">
    <source>
        <dbReference type="Proteomes" id="UP000267128"/>
    </source>
</evidence>
<keyword evidence="6" id="KW-0560">Oxidoreductase</keyword>
<dbReference type="Pfam" id="PF00743">
    <property type="entry name" value="FMO-like"/>
    <property type="match status" value="1"/>
</dbReference>
<protein>
    <submittedName>
        <fullName evidence="8">NAD(P)/FAD-dependent oxidoreductase</fullName>
    </submittedName>
</protein>
<dbReference type="FunFam" id="3.50.50.60:FF:000228">
    <property type="entry name" value="FAD-containing monooxygenase EthA"/>
    <property type="match status" value="1"/>
</dbReference>
<evidence type="ECO:0000256" key="3">
    <source>
        <dbReference type="ARBA" id="ARBA00022630"/>
    </source>
</evidence>
<comment type="caution">
    <text evidence="8">The sequence shown here is derived from an EMBL/GenBank/DDBJ whole genome shotgun (WGS) entry which is preliminary data.</text>
</comment>
<evidence type="ECO:0000256" key="2">
    <source>
        <dbReference type="ARBA" id="ARBA00010139"/>
    </source>
</evidence>
<dbReference type="GO" id="GO:0050661">
    <property type="term" value="F:NADP binding"/>
    <property type="evidence" value="ECO:0007669"/>
    <property type="project" value="InterPro"/>
</dbReference>
<keyword evidence="9" id="KW-1185">Reference proteome</keyword>
<gene>
    <name evidence="8" type="ORF">EFK50_13285</name>
</gene>
<evidence type="ECO:0000256" key="1">
    <source>
        <dbReference type="ARBA" id="ARBA00001974"/>
    </source>
</evidence>
<accession>A0A3N0CH13</accession>
<dbReference type="PANTHER" id="PTHR43872">
    <property type="entry name" value="MONOOXYGENASE, PUTATIVE (AFU_ORTHOLOGUE AFUA_8G02570)-RELATED"/>
    <property type="match status" value="1"/>
</dbReference>
<evidence type="ECO:0000313" key="8">
    <source>
        <dbReference type="EMBL" id="RNL62718.1"/>
    </source>
</evidence>
<dbReference type="GO" id="GO:0050660">
    <property type="term" value="F:flavin adenine dinucleotide binding"/>
    <property type="evidence" value="ECO:0007669"/>
    <property type="project" value="InterPro"/>
</dbReference>
<reference evidence="8 9" key="1">
    <citation type="submission" date="2018-11" db="EMBL/GenBank/DDBJ databases">
        <authorList>
            <person name="Li F."/>
        </authorList>
    </citation>
    <scope>NUCLEOTIDE SEQUENCE [LARGE SCALE GENOMIC DNA]</scope>
    <source>
        <strain evidence="8 9">Gsoil 097</strain>
    </source>
</reference>
<keyword evidence="4" id="KW-0274">FAD</keyword>
<dbReference type="PANTHER" id="PTHR43872:SF1">
    <property type="entry name" value="MONOOXYGENASE, PUTATIVE (AFU_ORTHOLOGUE AFUA_8G02570)-RELATED"/>
    <property type="match status" value="1"/>
</dbReference>
<dbReference type="GO" id="GO:0004499">
    <property type="term" value="F:N,N-dimethylaniline monooxygenase activity"/>
    <property type="evidence" value="ECO:0007669"/>
    <property type="project" value="InterPro"/>
</dbReference>
<keyword evidence="5" id="KW-0521">NADP</keyword>
<evidence type="ECO:0000256" key="5">
    <source>
        <dbReference type="ARBA" id="ARBA00022857"/>
    </source>
</evidence>
<comment type="similarity">
    <text evidence="2">Belongs to the FAD-binding monooxygenase family.</text>
</comment>
<name>A0A3N0CH13_9ACTN</name>
<evidence type="ECO:0000256" key="6">
    <source>
        <dbReference type="ARBA" id="ARBA00023002"/>
    </source>
</evidence>
<dbReference type="OrthoDB" id="5168853at2"/>
<dbReference type="Pfam" id="PF13450">
    <property type="entry name" value="NAD_binding_8"/>
    <property type="match status" value="1"/>
</dbReference>
<dbReference type="InterPro" id="IPR020946">
    <property type="entry name" value="Flavin_mOase-like"/>
</dbReference>
<comment type="cofactor">
    <cofactor evidence="1">
        <name>FAD</name>
        <dbReference type="ChEBI" id="CHEBI:57692"/>
    </cofactor>
</comment>
<organism evidence="8 9">
    <name type="scientific">Nocardioides marmoriginsengisoli</name>
    <dbReference type="NCBI Taxonomy" id="661483"/>
    <lineage>
        <taxon>Bacteria</taxon>
        <taxon>Bacillati</taxon>
        <taxon>Actinomycetota</taxon>
        <taxon>Actinomycetes</taxon>
        <taxon>Propionibacteriales</taxon>
        <taxon>Nocardioidaceae</taxon>
        <taxon>Nocardioides</taxon>
    </lineage>
</organism>
<dbReference type="EMBL" id="RJSE01000007">
    <property type="protein sequence ID" value="RNL62718.1"/>
    <property type="molecule type" value="Genomic_DNA"/>
</dbReference>
<keyword evidence="3" id="KW-0285">Flavoprotein</keyword>
<evidence type="ECO:0000256" key="4">
    <source>
        <dbReference type="ARBA" id="ARBA00022827"/>
    </source>
</evidence>
<dbReference type="RefSeq" id="WP_123228013.1">
    <property type="nucleotide sequence ID" value="NZ_RJSE01000007.1"/>
</dbReference>
<dbReference type="InterPro" id="IPR036188">
    <property type="entry name" value="FAD/NAD-bd_sf"/>
</dbReference>
<dbReference type="SUPFAM" id="SSF51905">
    <property type="entry name" value="FAD/NAD(P)-binding domain"/>
    <property type="match status" value="1"/>
</dbReference>
<sequence length="503" mass="56063">MNEYLSTAAIPSHVDVLVVGAGLTGIGMGHHLRKLQPGKTFAIIEARDAIGGTWDLFRYPGIRSDADLYAFGFSFKTWNRDNAIADGHEILDYLQETIDENDLASRIHLGHKVVNADFSTANATWTVTIERTSDRERFDVTCSFLTSAAGYYDGDEGYSPHFEGRENFRGEIIHPQHWPVDLDYAGKRVVIIGSGATAVTVVPVMAETAEHVTMLQRSPSYVLPLPRRDPLPIFLRQVLPDALVYKITRYININKATLLYNASRRFPKQMRALVRKVNVKALPVGYDVDKHFNPDYAPWDQRMCIVTDGDMFEAIADGRASVVTDRIVRFTESGILLESGNELEADVIVTATGLNMVPFGKIPLHVDGKESILPDHLIYKTLMVSDIPNFTFTIGYVNHAWTLKADLVAQWTCRLLAHMDRHGYSTATPTIDDDPSMTRSPFIDMGTGYVNRAMHLFPQQGSRGPWVVAQDYKGDRQMLGTEPIEDSALSFKSAAAPVLAEAR</sequence>
<dbReference type="Gene3D" id="3.50.50.60">
    <property type="entry name" value="FAD/NAD(P)-binding domain"/>
    <property type="match status" value="3"/>
</dbReference>
<keyword evidence="7" id="KW-0503">Monooxygenase</keyword>
<proteinExistence type="inferred from homology"/>
<dbReference type="InterPro" id="IPR051820">
    <property type="entry name" value="FAD-binding_MO"/>
</dbReference>
<evidence type="ECO:0000256" key="7">
    <source>
        <dbReference type="ARBA" id="ARBA00023033"/>
    </source>
</evidence>
<dbReference type="AlphaFoldDB" id="A0A3N0CH13"/>